<proteinExistence type="predicted"/>
<feature type="chain" id="PRO_5021842645" evidence="3">
    <location>
        <begin position="20"/>
        <end position="945"/>
    </location>
</feature>
<evidence type="ECO:0000256" key="2">
    <source>
        <dbReference type="SAM" id="MobiDB-lite"/>
    </source>
</evidence>
<dbReference type="SUPFAM" id="SSF82171">
    <property type="entry name" value="DPP6 N-terminal domain-like"/>
    <property type="match status" value="1"/>
</dbReference>
<dbReference type="EMBL" id="VIWO01000006">
    <property type="protein sequence ID" value="TWF38814.1"/>
    <property type="molecule type" value="Genomic_DNA"/>
</dbReference>
<keyword evidence="3" id="KW-0732">Signal</keyword>
<dbReference type="RefSeq" id="WP_145671250.1">
    <property type="nucleotide sequence ID" value="NZ_VIWO01000006.1"/>
</dbReference>
<dbReference type="Gene3D" id="3.40.50.1820">
    <property type="entry name" value="alpha/beta hydrolase"/>
    <property type="match status" value="1"/>
</dbReference>
<feature type="compositionally biased region" description="Basic and acidic residues" evidence="2">
    <location>
        <begin position="169"/>
        <end position="181"/>
    </location>
</feature>
<reference evidence="5 6" key="1">
    <citation type="submission" date="2019-06" db="EMBL/GenBank/DDBJ databases">
        <title>Sorghum-associated microbial communities from plants grown in Nebraska, USA.</title>
        <authorList>
            <person name="Schachtman D."/>
        </authorList>
    </citation>
    <scope>NUCLEOTIDE SEQUENCE [LARGE SCALE GENOMIC DNA]</scope>
    <source>
        <strain evidence="5 6">1209</strain>
    </source>
</reference>
<dbReference type="Pfam" id="PF00326">
    <property type="entry name" value="Peptidase_S9"/>
    <property type="match status" value="1"/>
</dbReference>
<evidence type="ECO:0000256" key="3">
    <source>
        <dbReference type="SAM" id="SignalP"/>
    </source>
</evidence>
<name>A0A561PL26_9BACT</name>
<accession>A0A561PL26</accession>
<keyword evidence="1" id="KW-0378">Hydrolase</keyword>
<dbReference type="InterPro" id="IPR001375">
    <property type="entry name" value="Peptidase_S9_cat"/>
</dbReference>
<evidence type="ECO:0000313" key="6">
    <source>
        <dbReference type="Proteomes" id="UP000320811"/>
    </source>
</evidence>
<evidence type="ECO:0000256" key="1">
    <source>
        <dbReference type="ARBA" id="ARBA00022801"/>
    </source>
</evidence>
<dbReference type="GO" id="GO:0004252">
    <property type="term" value="F:serine-type endopeptidase activity"/>
    <property type="evidence" value="ECO:0007669"/>
    <property type="project" value="TreeGrafter"/>
</dbReference>
<protein>
    <submittedName>
        <fullName evidence="5">Dipeptidyl aminopeptidase/acylaminoacyl peptidase</fullName>
    </submittedName>
</protein>
<feature type="domain" description="Peptidase S9 prolyl oligopeptidase catalytic" evidence="4">
    <location>
        <begin position="721"/>
        <end position="918"/>
    </location>
</feature>
<dbReference type="GO" id="GO:0004177">
    <property type="term" value="F:aminopeptidase activity"/>
    <property type="evidence" value="ECO:0007669"/>
    <property type="project" value="UniProtKB-KW"/>
</dbReference>
<dbReference type="GO" id="GO:0006508">
    <property type="term" value="P:proteolysis"/>
    <property type="evidence" value="ECO:0007669"/>
    <property type="project" value="InterPro"/>
</dbReference>
<dbReference type="PANTHER" id="PTHR42776">
    <property type="entry name" value="SERINE PEPTIDASE S9 FAMILY MEMBER"/>
    <property type="match status" value="1"/>
</dbReference>
<feature type="region of interest" description="Disordered" evidence="2">
    <location>
        <begin position="158"/>
        <end position="186"/>
    </location>
</feature>
<dbReference type="PANTHER" id="PTHR42776:SF27">
    <property type="entry name" value="DIPEPTIDYL PEPTIDASE FAMILY MEMBER 6"/>
    <property type="match status" value="1"/>
</dbReference>
<evidence type="ECO:0000259" key="4">
    <source>
        <dbReference type="Pfam" id="PF00326"/>
    </source>
</evidence>
<sequence>MRKAFLGLSLLGATLVTYAQQPAKKPLDHSVYDSWQSIGAKLISNNGQWVVYTIIPQEGDGNLFIYDRKTGQSTIIPRGSSPVITEDARYLVCSIKPPFKDTREAKIKKKKAAEMPKDSMAIIALGQPGILKISSVKSFKTPEKGSGILAFLQDTPADTSKAKGNKKPAASDDDRADDDKTGNAGTESGTLVIRQLLTGLQDSIKHVKEYAFSKPGNQLLVETGTDKKDSLSRNAVLLWHTATRKTDTLSQGNTDYKQFAFDEKGEQAAWVATADAEKALQPFFKLYYFKPGQDSAAVIADKNSQGIPANWAISPNAMLGFSKDGQHLFFGTAPILPVKDTNLVDFEVAKVDIWNYKDDYLQPMQLKNADKELKRSYAAVYHLATKQLVQLGGKDMETVLFPAEENSTNALGYTDSGERIPLQWIGRTLKTAYLLDISKGTRKKIIEKLDGQLAISPNGKYIIWYDLANKNWFSYNNATGATVNISQGIPTKVYDEEDDHPDVPDAYGTAGWLANDAGLLIYDRYDIWKVDPSGKETPSNFTQGLGRKEKIRLRYLRLNPDLKYIPGGTPLVYSAFQENTKYNGFYIQDYPKSQKLKAPRQVVLGPYTYADLQRAKTAPVFTFVKSRYEMSPDVYAGEEIAKASQLSHTNPQQQSYNWGTASLYKWTTFSGKPAEGILYKPENFDSTKKYPVIFYFYEKLTDGLYGYQAPAPTPSRLNISFFVSRGYLVFAPDISYEDGYPGKSAYDYIVSAAENLAKQPWADGKNMGIQGQSWGGYQVAYLVTQTNLFKAAWAGAPVANMTSAYGGIRWESGMNRQFQYEHSQSRIGATLWDKTALYLENSPLFSLPRVTTPIAIMANDADGAVPWYQGIELFTGLRRLGKPVWLLNYNNEAHNLVQRQNRKDIQRREQQFFDHFLQGAPAPQWLESGVPATEKGINWGWDLQQ</sequence>
<keyword evidence="6" id="KW-1185">Reference proteome</keyword>
<keyword evidence="5" id="KW-0031">Aminopeptidase</keyword>
<dbReference type="OrthoDB" id="9812921at2"/>
<dbReference type="InterPro" id="IPR029058">
    <property type="entry name" value="AB_hydrolase_fold"/>
</dbReference>
<evidence type="ECO:0000313" key="5">
    <source>
        <dbReference type="EMBL" id="TWF38814.1"/>
    </source>
</evidence>
<feature type="signal peptide" evidence="3">
    <location>
        <begin position="1"/>
        <end position="19"/>
    </location>
</feature>
<keyword evidence="5" id="KW-0645">Protease</keyword>
<comment type="caution">
    <text evidence="5">The sequence shown here is derived from an EMBL/GenBank/DDBJ whole genome shotgun (WGS) entry which is preliminary data.</text>
</comment>
<organism evidence="5 6">
    <name type="scientific">Chitinophaga polysaccharea</name>
    <dbReference type="NCBI Taxonomy" id="1293035"/>
    <lineage>
        <taxon>Bacteria</taxon>
        <taxon>Pseudomonadati</taxon>
        <taxon>Bacteroidota</taxon>
        <taxon>Chitinophagia</taxon>
        <taxon>Chitinophagales</taxon>
        <taxon>Chitinophagaceae</taxon>
        <taxon>Chitinophaga</taxon>
    </lineage>
</organism>
<dbReference type="SUPFAM" id="SSF53474">
    <property type="entry name" value="alpha/beta-Hydrolases"/>
    <property type="match status" value="1"/>
</dbReference>
<dbReference type="Proteomes" id="UP000320811">
    <property type="component" value="Unassembled WGS sequence"/>
</dbReference>
<gene>
    <name evidence="5" type="ORF">FHW36_10635</name>
</gene>
<dbReference type="AlphaFoldDB" id="A0A561PL26"/>